<keyword evidence="4" id="KW-0997">Cell inner membrane</keyword>
<dbReference type="InterPro" id="IPR003010">
    <property type="entry name" value="C-N_Hydrolase"/>
</dbReference>
<feature type="transmembrane region" description="Helical" evidence="10">
    <location>
        <begin position="81"/>
        <end position="103"/>
    </location>
</feature>
<keyword evidence="5 12" id="KW-0808">Transferase</keyword>
<dbReference type="InterPro" id="IPR059110">
    <property type="entry name" value="Lnt_campylobact"/>
</dbReference>
<feature type="transmembrane region" description="Helical" evidence="10">
    <location>
        <begin position="57"/>
        <end position="75"/>
    </location>
</feature>
<dbReference type="Gene3D" id="3.60.110.10">
    <property type="entry name" value="Carbon-nitrogen hydrolase"/>
    <property type="match status" value="1"/>
</dbReference>
<dbReference type="SUPFAM" id="SSF56317">
    <property type="entry name" value="Carbon-nitrogen hydrolase"/>
    <property type="match status" value="1"/>
</dbReference>
<dbReference type="GO" id="GO:0016410">
    <property type="term" value="F:N-acyltransferase activity"/>
    <property type="evidence" value="ECO:0007669"/>
    <property type="project" value="InterPro"/>
</dbReference>
<evidence type="ECO:0000256" key="6">
    <source>
        <dbReference type="ARBA" id="ARBA00022692"/>
    </source>
</evidence>
<dbReference type="EMBL" id="CP054492">
    <property type="protein sequence ID" value="QOY53409.1"/>
    <property type="molecule type" value="Genomic_DNA"/>
</dbReference>
<keyword evidence="12" id="KW-0449">Lipoprotein</keyword>
<dbReference type="Proteomes" id="UP000593994">
    <property type="component" value="Chromosome"/>
</dbReference>
<dbReference type="PANTHER" id="PTHR38686:SF1">
    <property type="entry name" value="APOLIPOPROTEIN N-ACYLTRANSFERASE"/>
    <property type="match status" value="1"/>
</dbReference>
<evidence type="ECO:0000256" key="3">
    <source>
        <dbReference type="ARBA" id="ARBA00022475"/>
    </source>
</evidence>
<organism evidence="12 13">
    <name type="scientific">Candidatus Sulfurimonas baltica</name>
    <dbReference type="NCBI Taxonomy" id="2740404"/>
    <lineage>
        <taxon>Bacteria</taxon>
        <taxon>Pseudomonadati</taxon>
        <taxon>Campylobacterota</taxon>
        <taxon>Epsilonproteobacteria</taxon>
        <taxon>Campylobacterales</taxon>
        <taxon>Sulfurimonadaceae</taxon>
        <taxon>Sulfurimonas</taxon>
    </lineage>
</organism>
<dbReference type="Pfam" id="PF00795">
    <property type="entry name" value="CN_hydrolase"/>
    <property type="match status" value="1"/>
</dbReference>
<dbReference type="PANTHER" id="PTHR38686">
    <property type="entry name" value="APOLIPOPROTEIN N-ACYLTRANSFERASE"/>
    <property type="match status" value="1"/>
</dbReference>
<feature type="transmembrane region" description="Helical" evidence="10">
    <location>
        <begin position="110"/>
        <end position="128"/>
    </location>
</feature>
<dbReference type="InterPro" id="IPR004563">
    <property type="entry name" value="Apolipo_AcylTrfase"/>
</dbReference>
<feature type="transmembrane region" description="Helical" evidence="10">
    <location>
        <begin position="140"/>
        <end position="158"/>
    </location>
</feature>
<comment type="subcellular location">
    <subcellularLocation>
        <location evidence="1">Cell membrane</location>
        <topology evidence="1">Multi-pass membrane protein</topology>
    </subcellularLocation>
</comment>
<gene>
    <name evidence="12" type="ORF">HUE88_02265</name>
</gene>
<accession>A0A7S7LXM9</accession>
<dbReference type="InterPro" id="IPR059109">
    <property type="entry name" value="Lnt_membrane_dom"/>
</dbReference>
<feature type="transmembrane region" description="Helical" evidence="10">
    <location>
        <begin position="7"/>
        <end position="27"/>
    </location>
</feature>
<keyword evidence="7 10" id="KW-1133">Transmembrane helix</keyword>
<dbReference type="GO" id="GO:0005886">
    <property type="term" value="C:plasma membrane"/>
    <property type="evidence" value="ECO:0007669"/>
    <property type="project" value="UniProtKB-SubCell"/>
</dbReference>
<evidence type="ECO:0000256" key="4">
    <source>
        <dbReference type="ARBA" id="ARBA00022519"/>
    </source>
</evidence>
<evidence type="ECO:0000256" key="10">
    <source>
        <dbReference type="SAM" id="Phobius"/>
    </source>
</evidence>
<evidence type="ECO:0000256" key="8">
    <source>
        <dbReference type="ARBA" id="ARBA00023136"/>
    </source>
</evidence>
<evidence type="ECO:0000256" key="5">
    <source>
        <dbReference type="ARBA" id="ARBA00022679"/>
    </source>
</evidence>
<name>A0A7S7LXM9_9BACT</name>
<keyword evidence="9 12" id="KW-0012">Acyltransferase</keyword>
<proteinExistence type="inferred from homology"/>
<comment type="similarity">
    <text evidence="2">Belongs to the CN hydrolase family. Apolipoprotein N-acyltransferase subfamily.</text>
</comment>
<evidence type="ECO:0000256" key="2">
    <source>
        <dbReference type="ARBA" id="ARBA00010065"/>
    </source>
</evidence>
<evidence type="ECO:0000259" key="11">
    <source>
        <dbReference type="PROSITE" id="PS50263"/>
    </source>
</evidence>
<keyword evidence="6 10" id="KW-0812">Transmembrane</keyword>
<dbReference type="Pfam" id="PF26365">
    <property type="entry name" value="ApoNAT_membrane"/>
    <property type="match status" value="1"/>
</dbReference>
<evidence type="ECO:0000256" key="7">
    <source>
        <dbReference type="ARBA" id="ARBA00022989"/>
    </source>
</evidence>
<dbReference type="InterPro" id="IPR036526">
    <property type="entry name" value="C-N_Hydrolase_sf"/>
</dbReference>
<keyword evidence="3" id="KW-1003">Cell membrane</keyword>
<feature type="transmembrane region" description="Helical" evidence="10">
    <location>
        <begin position="33"/>
        <end position="52"/>
    </location>
</feature>
<dbReference type="NCBIfam" id="NF008934">
    <property type="entry name" value="PRK12291.1"/>
    <property type="match status" value="1"/>
</dbReference>
<dbReference type="PROSITE" id="PS50263">
    <property type="entry name" value="CN_HYDROLASE"/>
    <property type="match status" value="1"/>
</dbReference>
<dbReference type="AlphaFoldDB" id="A0A7S7LXM9"/>
<evidence type="ECO:0000256" key="9">
    <source>
        <dbReference type="ARBA" id="ARBA00023315"/>
    </source>
</evidence>
<dbReference type="NCBIfam" id="TIGR00546">
    <property type="entry name" value="lnt"/>
    <property type="match status" value="1"/>
</dbReference>
<keyword evidence="13" id="KW-1185">Reference proteome</keyword>
<sequence>MKKSLNPLLFDLIFGVLAALFFSAFIYFEHIGITLKLLNTLFAILSLAFFLYMPKRAILIAGLFIGILWFYWIGYSFEYNGVGYLTPFIAIIFALIYMLFFGVLALTDKVYIRAILIFALSFFEPMDWNWLQIELIFVDSYIGVLKYQLAVVLLALSLPKYLRGAYKYAPLFLIILAFNFAPQTQKDAPLKIKLVSTDITQDIKWKEETLTPTLNMAFKEIQSALESNYDLIVFPESVFPLYMNKAPSLLEKLSELSKDITIVAGSLMIENNTNYNVTYMFENGNYQVAKKLVLVPFGEYIPLPKFAQKIINDTFFAGASDFKTATKPTDFIIKGVKFRNAICYEATCKELYEGDVDFLIATSNNAWFAPSIEPTLQKLLMRYYARKNGVTIYHSANYLGTGIIK</sequence>
<evidence type="ECO:0000313" key="13">
    <source>
        <dbReference type="Proteomes" id="UP000593994"/>
    </source>
</evidence>
<feature type="transmembrane region" description="Helical" evidence="10">
    <location>
        <begin position="165"/>
        <end position="182"/>
    </location>
</feature>
<dbReference type="KEGG" id="sbal:HUE88_02265"/>
<dbReference type="GO" id="GO:0042158">
    <property type="term" value="P:lipoprotein biosynthetic process"/>
    <property type="evidence" value="ECO:0007669"/>
    <property type="project" value="InterPro"/>
</dbReference>
<reference evidence="12 13" key="1">
    <citation type="submission" date="2020-05" db="EMBL/GenBank/DDBJ databases">
        <title>Sulfurimonas marisnigri, sp. nov., and Sulfurimonas baltica, sp. nov., manganese oxide reducing chemolithoautotrophs of the class Epsilonproteobacteria isolated from the pelagic redoxclines of the Black and Baltic Seas and emended description of the genus Sulfurimonas.</title>
        <authorList>
            <person name="Henkel J.V."/>
            <person name="Laudan C."/>
            <person name="Werner J."/>
            <person name="Neu T."/>
            <person name="Plewe S."/>
            <person name="Sproer C."/>
            <person name="Bunk B."/>
            <person name="Schulz-Vogt H.N."/>
        </authorList>
    </citation>
    <scope>NUCLEOTIDE SEQUENCE [LARGE SCALE GENOMIC DNA]</scope>
    <source>
        <strain evidence="12 13">GD2</strain>
    </source>
</reference>
<keyword evidence="8 10" id="KW-0472">Membrane</keyword>
<evidence type="ECO:0000313" key="12">
    <source>
        <dbReference type="EMBL" id="QOY53409.1"/>
    </source>
</evidence>
<protein>
    <submittedName>
        <fullName evidence="12">Apolipoprotein N-acyltransferase</fullName>
    </submittedName>
</protein>
<feature type="domain" description="CN hydrolase" evidence="11">
    <location>
        <begin position="195"/>
        <end position="405"/>
    </location>
</feature>
<evidence type="ECO:0000256" key="1">
    <source>
        <dbReference type="ARBA" id="ARBA00004651"/>
    </source>
</evidence>